<evidence type="ECO:0000313" key="1">
    <source>
        <dbReference type="EMBL" id="HEN16154.1"/>
    </source>
</evidence>
<dbReference type="EMBL" id="DSOK01000331">
    <property type="protein sequence ID" value="HEN16154.1"/>
    <property type="molecule type" value="Genomic_DNA"/>
</dbReference>
<dbReference type="AlphaFoldDB" id="A0A7C2P129"/>
<sequence length="93" mass="10836">MVQVRSLCELRRHVHETLCRHENLVPEQFDLQEIPLTRLGERCGTQFVLRGPRNVRLGAVWAADQNQLYFYDARGERFRKEQLSGRPAETATA</sequence>
<protein>
    <submittedName>
        <fullName evidence="1">Uncharacterized protein</fullName>
    </submittedName>
</protein>
<accession>A0A7C2P129</accession>
<name>A0A7C2P129_9PLAN</name>
<comment type="caution">
    <text evidence="1">The sequence shown here is derived from an EMBL/GenBank/DDBJ whole genome shotgun (WGS) entry which is preliminary data.</text>
</comment>
<organism evidence="1">
    <name type="scientific">Schlesneria paludicola</name>
    <dbReference type="NCBI Taxonomy" id="360056"/>
    <lineage>
        <taxon>Bacteria</taxon>
        <taxon>Pseudomonadati</taxon>
        <taxon>Planctomycetota</taxon>
        <taxon>Planctomycetia</taxon>
        <taxon>Planctomycetales</taxon>
        <taxon>Planctomycetaceae</taxon>
        <taxon>Schlesneria</taxon>
    </lineage>
</organism>
<proteinExistence type="predicted"/>
<gene>
    <name evidence="1" type="ORF">ENQ76_11885</name>
</gene>
<reference evidence="1" key="1">
    <citation type="journal article" date="2020" name="mSystems">
        <title>Genome- and Community-Level Interaction Insights into Carbon Utilization and Element Cycling Functions of Hydrothermarchaeota in Hydrothermal Sediment.</title>
        <authorList>
            <person name="Zhou Z."/>
            <person name="Liu Y."/>
            <person name="Xu W."/>
            <person name="Pan J."/>
            <person name="Luo Z.H."/>
            <person name="Li M."/>
        </authorList>
    </citation>
    <scope>NUCLEOTIDE SEQUENCE [LARGE SCALE GENOMIC DNA]</scope>
    <source>
        <strain evidence="1">SpSt-339</strain>
    </source>
</reference>